<keyword evidence="5" id="KW-0832">Ubl conjugation</keyword>
<name>A0AAE0QYL1_9TELE</name>
<dbReference type="PROSITE" id="PS50297">
    <property type="entry name" value="ANK_REP_REGION"/>
    <property type="match status" value="2"/>
</dbReference>
<dbReference type="GO" id="GO:0005634">
    <property type="term" value="C:nucleus"/>
    <property type="evidence" value="ECO:0007669"/>
    <property type="project" value="UniProtKB-SubCell"/>
</dbReference>
<dbReference type="InterPro" id="IPR047144">
    <property type="entry name" value="BCOR-like"/>
</dbReference>
<reference evidence="11" key="1">
    <citation type="submission" date="2023-06" db="EMBL/GenBank/DDBJ databases">
        <title>Male Hemibagrus guttatus genome.</title>
        <authorList>
            <person name="Bian C."/>
        </authorList>
    </citation>
    <scope>NUCLEOTIDE SEQUENCE</scope>
    <source>
        <strain evidence="11">Male_cb2023</strain>
        <tissue evidence="11">Muscle</tissue>
    </source>
</reference>
<evidence type="ECO:0000256" key="5">
    <source>
        <dbReference type="ARBA" id="ARBA00022843"/>
    </source>
</evidence>
<dbReference type="SMART" id="SM00248">
    <property type="entry name" value="ANK"/>
    <property type="match status" value="3"/>
</dbReference>
<evidence type="ECO:0000256" key="7">
    <source>
        <dbReference type="ARBA" id="ARBA00034703"/>
    </source>
</evidence>
<dbReference type="Proteomes" id="UP001274896">
    <property type="component" value="Unassembled WGS sequence"/>
</dbReference>
<evidence type="ECO:0000313" key="12">
    <source>
        <dbReference type="Proteomes" id="UP001274896"/>
    </source>
</evidence>
<dbReference type="GO" id="GO:0000122">
    <property type="term" value="P:negative regulation of transcription by RNA polymerase II"/>
    <property type="evidence" value="ECO:0007669"/>
    <property type="project" value="TreeGrafter"/>
</dbReference>
<feature type="non-terminal residue" evidence="11">
    <location>
        <position position="1"/>
    </location>
</feature>
<feature type="compositionally biased region" description="Pro residues" evidence="9">
    <location>
        <begin position="1062"/>
        <end position="1075"/>
    </location>
</feature>
<feature type="repeat" description="ANK" evidence="8">
    <location>
        <begin position="1337"/>
        <end position="1369"/>
    </location>
</feature>
<dbReference type="PRINTS" id="PR01415">
    <property type="entry name" value="ANKYRIN"/>
</dbReference>
<evidence type="ECO:0000259" key="10">
    <source>
        <dbReference type="Pfam" id="PF16553"/>
    </source>
</evidence>
<feature type="compositionally biased region" description="Basic residues" evidence="9">
    <location>
        <begin position="1124"/>
        <end position="1134"/>
    </location>
</feature>
<dbReference type="Pfam" id="PF12796">
    <property type="entry name" value="Ank_2"/>
    <property type="match status" value="1"/>
</dbReference>
<feature type="region of interest" description="Disordered" evidence="9">
    <location>
        <begin position="1012"/>
        <end position="1293"/>
    </location>
</feature>
<evidence type="ECO:0000256" key="9">
    <source>
        <dbReference type="SAM" id="MobiDB-lite"/>
    </source>
</evidence>
<gene>
    <name evidence="11" type="ORF">QTP70_026936</name>
</gene>
<evidence type="ECO:0000313" key="11">
    <source>
        <dbReference type="EMBL" id="KAK3536076.1"/>
    </source>
</evidence>
<evidence type="ECO:0000256" key="1">
    <source>
        <dbReference type="ARBA" id="ARBA00004123"/>
    </source>
</evidence>
<feature type="compositionally biased region" description="Basic and acidic residues" evidence="9">
    <location>
        <begin position="737"/>
        <end position="747"/>
    </location>
</feature>
<keyword evidence="2" id="KW-1017">Isopeptide bond</keyword>
<feature type="region of interest" description="Disordered" evidence="9">
    <location>
        <begin position="439"/>
        <end position="468"/>
    </location>
</feature>
<feature type="domain" description="BCL-6 corepressor PCGF1 binding" evidence="10">
    <location>
        <begin position="1480"/>
        <end position="1592"/>
    </location>
</feature>
<comment type="caution">
    <text evidence="11">The sequence shown here is derived from an EMBL/GenBank/DDBJ whole genome shotgun (WGS) entry which is preliminary data.</text>
</comment>
<feature type="region of interest" description="Disordered" evidence="9">
    <location>
        <begin position="49"/>
        <end position="100"/>
    </location>
</feature>
<evidence type="ECO:0000256" key="4">
    <source>
        <dbReference type="ARBA" id="ARBA00022737"/>
    </source>
</evidence>
<feature type="compositionally biased region" description="Low complexity" evidence="9">
    <location>
        <begin position="1259"/>
        <end position="1270"/>
    </location>
</feature>
<dbReference type="EMBL" id="JAUCMX010000009">
    <property type="protein sequence ID" value="KAK3536076.1"/>
    <property type="molecule type" value="Genomic_DNA"/>
</dbReference>
<feature type="compositionally biased region" description="Polar residues" evidence="9">
    <location>
        <begin position="688"/>
        <end position="726"/>
    </location>
</feature>
<dbReference type="InterPro" id="IPR038227">
    <property type="entry name" value="PUFD_som_sf"/>
</dbReference>
<feature type="compositionally biased region" description="Basic and acidic residues" evidence="9">
    <location>
        <begin position="1220"/>
        <end position="1229"/>
    </location>
</feature>
<dbReference type="PANTHER" id="PTHR24117:SF6">
    <property type="entry name" value="BCL-6 COREPRESSOR-LIKE PROTEIN 1"/>
    <property type="match status" value="1"/>
</dbReference>
<feature type="compositionally biased region" description="Polar residues" evidence="9">
    <location>
        <begin position="394"/>
        <end position="405"/>
    </location>
</feature>
<dbReference type="PROSITE" id="PS50088">
    <property type="entry name" value="ANK_REPEAT"/>
    <property type="match status" value="2"/>
</dbReference>
<feature type="compositionally biased region" description="Polar residues" evidence="9">
    <location>
        <begin position="1186"/>
        <end position="1205"/>
    </location>
</feature>
<dbReference type="Gene3D" id="1.25.40.20">
    <property type="entry name" value="Ankyrin repeat-containing domain"/>
    <property type="match status" value="1"/>
</dbReference>
<dbReference type="GO" id="GO:0003714">
    <property type="term" value="F:transcription corepressor activity"/>
    <property type="evidence" value="ECO:0007669"/>
    <property type="project" value="TreeGrafter"/>
</dbReference>
<protein>
    <recommendedName>
        <fullName evidence="10">BCL-6 corepressor PCGF1 binding domain-containing protein</fullName>
    </recommendedName>
</protein>
<dbReference type="SUPFAM" id="SSF48403">
    <property type="entry name" value="Ankyrin repeat"/>
    <property type="match status" value="1"/>
</dbReference>
<evidence type="ECO:0000256" key="8">
    <source>
        <dbReference type="PROSITE-ProRule" id="PRU00023"/>
    </source>
</evidence>
<proteinExistence type="inferred from homology"/>
<feature type="compositionally biased region" description="Polar residues" evidence="9">
    <location>
        <begin position="57"/>
        <end position="67"/>
    </location>
</feature>
<dbReference type="Gene3D" id="3.10.260.40">
    <property type="entry name" value="BCL-6 corepressor, PCGF1 binding domain"/>
    <property type="match status" value="1"/>
</dbReference>
<feature type="compositionally biased region" description="Polar residues" evidence="9">
    <location>
        <begin position="799"/>
        <end position="816"/>
    </location>
</feature>
<organism evidence="11 12">
    <name type="scientific">Hemibagrus guttatus</name>
    <dbReference type="NCBI Taxonomy" id="175788"/>
    <lineage>
        <taxon>Eukaryota</taxon>
        <taxon>Metazoa</taxon>
        <taxon>Chordata</taxon>
        <taxon>Craniata</taxon>
        <taxon>Vertebrata</taxon>
        <taxon>Euteleostomi</taxon>
        <taxon>Actinopterygii</taxon>
        <taxon>Neopterygii</taxon>
        <taxon>Teleostei</taxon>
        <taxon>Ostariophysi</taxon>
        <taxon>Siluriformes</taxon>
        <taxon>Bagridae</taxon>
        <taxon>Hemibagrus</taxon>
    </lineage>
</organism>
<feature type="compositionally biased region" description="Basic and acidic residues" evidence="9">
    <location>
        <begin position="773"/>
        <end position="793"/>
    </location>
</feature>
<comment type="subcellular location">
    <subcellularLocation>
        <location evidence="1">Nucleus</location>
    </subcellularLocation>
</comment>
<dbReference type="InterPro" id="IPR036770">
    <property type="entry name" value="Ankyrin_rpt-contain_sf"/>
</dbReference>
<feature type="region of interest" description="Disordered" evidence="9">
    <location>
        <begin position="364"/>
        <end position="405"/>
    </location>
</feature>
<keyword evidence="6" id="KW-0539">Nucleus</keyword>
<keyword evidence="8" id="KW-0040">ANK repeat</keyword>
<evidence type="ECO:0000256" key="6">
    <source>
        <dbReference type="ARBA" id="ARBA00023242"/>
    </source>
</evidence>
<dbReference type="InterPro" id="IPR002110">
    <property type="entry name" value="Ankyrin_rpt"/>
</dbReference>
<accession>A0AAE0QYL1</accession>
<feature type="compositionally biased region" description="Polar residues" evidence="9">
    <location>
        <begin position="748"/>
        <end position="758"/>
    </location>
</feature>
<dbReference type="FunFam" id="1.25.40.20:FF:000032">
    <property type="entry name" value="BCL-6 corepressor isoform X1"/>
    <property type="match status" value="1"/>
</dbReference>
<dbReference type="InterPro" id="IPR032365">
    <property type="entry name" value="PUFD"/>
</dbReference>
<evidence type="ECO:0000256" key="2">
    <source>
        <dbReference type="ARBA" id="ARBA00022499"/>
    </source>
</evidence>
<feature type="repeat" description="ANK" evidence="8">
    <location>
        <begin position="1370"/>
        <end position="1402"/>
    </location>
</feature>
<feature type="region of interest" description="Disordered" evidence="9">
    <location>
        <begin position="410"/>
        <end position="429"/>
    </location>
</feature>
<comment type="similarity">
    <text evidence="7">Belongs to the BCOR family.</text>
</comment>
<keyword evidence="12" id="KW-1185">Reference proteome</keyword>
<feature type="region of interest" description="Disordered" evidence="9">
    <location>
        <begin position="688"/>
        <end position="932"/>
    </location>
</feature>
<evidence type="ECO:0000256" key="3">
    <source>
        <dbReference type="ARBA" id="ARBA00022553"/>
    </source>
</evidence>
<feature type="compositionally biased region" description="Polar residues" evidence="9">
    <location>
        <begin position="78"/>
        <end position="100"/>
    </location>
</feature>
<keyword evidence="3" id="KW-0597">Phosphoprotein</keyword>
<dbReference type="PANTHER" id="PTHR24117">
    <property type="entry name" value="AGAP007537-PB"/>
    <property type="match status" value="1"/>
</dbReference>
<feature type="compositionally biased region" description="Basic and acidic residues" evidence="9">
    <location>
        <begin position="364"/>
        <end position="379"/>
    </location>
</feature>
<feature type="compositionally biased region" description="Basic and acidic residues" evidence="9">
    <location>
        <begin position="1141"/>
        <end position="1162"/>
    </location>
</feature>
<sequence length="1608" mass="175617">FIFTNLLFAQVDPSPMNVGDGGTLSKESSALTQLSESMVGNPQQTLPPELRGDVPHGQQNKLRTSTDCKMPGVCSDASKASKTTNSNHCPEVPSSQLRNNAPVFSTDSFSTPLPDRTEVPKAQTEGAAACPTQHWPCGKKVGSEDLKSLVHNNVTQNKKAPQSTGPAQPVISLSPGFQCSTIFKPGQPVAFLPSANFASSLCKITLPPGLGQIAALREATASQFQKDCPVTCSGSSMTPRLKTYPYQFSVGRGVAEKKPLSSASKGRCDYGSNAKGCKGVGEHKSTISSAVSPTIALPAQQATQASAPLTHYTISPTAAICCSSALANITTQSRLLSLVEKCPPYRGIEKNSVAYLKPKTVSSTEEHNALCPPEARDVPLDLSSKSKRQKSIKDAQNSPTATTEQCLFEPHQKNSHASKRPQTSSFGSVSNYALLPDTQRNGSAQRSTSKLSNHNLEPSASWDKGSSQGSLNNLPGTYVGVASPILASTLRSKDGKSTAFVEDVQIFAKQETISIIDQGEQLASRGKKTPFTVKGDGQNKGGKNTSASTTTPAMQEISSKPLFTSSNSQSPRTSGGKAGIPFTPPGKPLWHQPLFQGMSLQKHPAQSQAPSKVKGSPSCDGPLFPKCELSPTNVKKEKWEKNHSPLSNLESIVKQKALETTALTGETYCNISSVGSRKPDVINLHSRSQNPPAQQNVATGFTPCGTSELQDTKAGSNSPFTDATVDNRQEATIVFVPKEKCHDKQAKQTENFTSQKSELGTPKKRCASSNKAGKKDSMLAPNPEERTREDPVVQRELAPNSNLESISFPQQQTTTEAEGEKKINGGKNDSVSKGKVPVTKQKKPRKKEKTSPETLKKAAILKKKPRMKDSSTVVQVPNSKKKKSTSSTAEESLLKESPQKQSPLKENPCPVPEGGAKIHKGRCTPVKTSQPPCSKPVRAIIYKWRKHGTVENLPRNGRPTKITPRAQRQLIQEITKDPTTTSKELQASLASVKLNSECLSLVLFLDFENSPARSVQVDPASLTKTDQPCKKSNLKQVSSPRPKRGRRRTDDALLRDWSFASPPTPPPPPPPPPTESPSSPLVQNPVFPLRRPRGRPRLNPLPEGGDTDNIRPAQVAERGDQTSAKKRKRCRNRKYQNGEYITDKEKEANRENEKFVDGKNEETSVDPPLTATLPCDNPNPDLSPKKSLNTRSGTMRLQESPSTPEFNDKPPGKRKFKSKHLCDAEEQKKLKIKRGLAGKRSTCISTDEDSPVAKKPSTPFSAPKESSSPFPKKKGPGKGGIPESTPSRPVPPEVRRLIVNKNAGETLLQRAARLGYQEVVLYCLEKDVREVNRRDNAGYTALHEACARGWTHIVQVLLKHGADVNCSAQDGTRPIHDAVAADSLPAVWMLLNHGADPTLATYSGQTAVKLAQSSSMKTFLKEYFTDLEGRPDQDPSLQWDFHSSSVFEKDQEACWDFLLSQPEEEDKEEWRDQGKEKDTDCLLFEFSSEPLLPCYHVQVSLTQGFCNWFLLMDVLKRLKVSARIFRARYPQFEVVSLTRAELWRQVSISQTCIAPDELRPVDVEEEEETVELVRCIPELQGLLGSSIQLLQDDNDDERSEVRDSLCNR</sequence>
<dbReference type="Pfam" id="PF16553">
    <property type="entry name" value="PUFD"/>
    <property type="match status" value="1"/>
</dbReference>
<feature type="compositionally biased region" description="Polar residues" evidence="9">
    <location>
        <begin position="541"/>
        <end position="573"/>
    </location>
</feature>
<feature type="region of interest" description="Disordered" evidence="9">
    <location>
        <begin position="520"/>
        <end position="592"/>
    </location>
</feature>
<feature type="compositionally biased region" description="Polar residues" evidence="9">
    <location>
        <begin position="420"/>
        <end position="429"/>
    </location>
</feature>
<keyword evidence="4" id="KW-0677">Repeat</keyword>